<dbReference type="EMBL" id="MOMC01000014">
    <property type="protein sequence ID" value="ONH31938.1"/>
    <property type="molecule type" value="Genomic_DNA"/>
</dbReference>
<evidence type="ECO:0000313" key="4">
    <source>
        <dbReference type="Proteomes" id="UP000188929"/>
    </source>
</evidence>
<dbReference type="Proteomes" id="UP000188929">
    <property type="component" value="Unassembled WGS sequence"/>
</dbReference>
<dbReference type="RefSeq" id="WP_076814769.1">
    <property type="nucleotide sequence ID" value="NZ_MOMC01000014.1"/>
</dbReference>
<feature type="compositionally biased region" description="Basic residues" evidence="1">
    <location>
        <begin position="343"/>
        <end position="352"/>
    </location>
</feature>
<feature type="transmembrane region" description="Helical" evidence="2">
    <location>
        <begin position="258"/>
        <end position="281"/>
    </location>
</feature>
<feature type="region of interest" description="Disordered" evidence="1">
    <location>
        <begin position="1"/>
        <end position="94"/>
    </location>
</feature>
<protein>
    <submittedName>
        <fullName evidence="3">Uncharacterized protein</fullName>
    </submittedName>
</protein>
<feature type="transmembrane region" description="Helical" evidence="2">
    <location>
        <begin position="184"/>
        <end position="209"/>
    </location>
</feature>
<sequence>MAEQLVPSRADVPDFQADPDTHAVPGAPDVAGSRGVAGPRRTEPRRTGPARGGTGPGTPRGGDAEGGRQGEERDPDRRVQAARAAWRASVAATADPRWARPGTAAAWPGWDAVYPEPGAYGEAAASGSAGADTGPRQRSTPPGEPAGAPGGRGTTAVPRAAGAATGWLAATAPTRSGWWSWGRVALVLPAALAAAGALLTVVSSTMTWATVRAFGLVEYSVAGLDADQHGRLTLALGIITGLAAAGLAVRPRGHAGRLIAGLSGVMGLTTTLVALIDIGYLRGGGLLAGSGVQATTVIGPGLWLVLVGGLLAIAAALLARPGTGWDGVERGDGGNGGRASRGSGRRHGWRGRSWRWWPPGRSG</sequence>
<feature type="transmembrane region" description="Helical" evidence="2">
    <location>
        <begin position="229"/>
        <end position="249"/>
    </location>
</feature>
<feature type="region of interest" description="Disordered" evidence="1">
    <location>
        <begin position="328"/>
        <end position="352"/>
    </location>
</feature>
<feature type="compositionally biased region" description="Low complexity" evidence="1">
    <location>
        <begin position="81"/>
        <end position="94"/>
    </location>
</feature>
<keyword evidence="2" id="KW-0472">Membrane</keyword>
<evidence type="ECO:0000256" key="2">
    <source>
        <dbReference type="SAM" id="Phobius"/>
    </source>
</evidence>
<comment type="caution">
    <text evidence="3">The sequence shown here is derived from an EMBL/GenBank/DDBJ whole genome shotgun (WGS) entry which is preliminary data.</text>
</comment>
<name>A0A1V2IFH8_9ACTN</name>
<feature type="compositionally biased region" description="Gly residues" evidence="1">
    <location>
        <begin position="50"/>
        <end position="60"/>
    </location>
</feature>
<organism evidence="3 4">
    <name type="scientific">Pseudofrankia asymbiotica</name>
    <dbReference type="NCBI Taxonomy" id="1834516"/>
    <lineage>
        <taxon>Bacteria</taxon>
        <taxon>Bacillati</taxon>
        <taxon>Actinomycetota</taxon>
        <taxon>Actinomycetes</taxon>
        <taxon>Frankiales</taxon>
        <taxon>Frankiaceae</taxon>
        <taxon>Pseudofrankia</taxon>
    </lineage>
</organism>
<keyword evidence="2" id="KW-0812">Transmembrane</keyword>
<feature type="transmembrane region" description="Helical" evidence="2">
    <location>
        <begin position="301"/>
        <end position="319"/>
    </location>
</feature>
<feature type="compositionally biased region" description="Basic and acidic residues" evidence="1">
    <location>
        <begin position="62"/>
        <end position="79"/>
    </location>
</feature>
<reference evidence="4" key="1">
    <citation type="submission" date="2016-10" db="EMBL/GenBank/DDBJ databases">
        <title>Frankia sp. NRRL B-16386 Genome sequencing.</title>
        <authorList>
            <person name="Ghodhbane-Gtari F."/>
            <person name="Swanson E."/>
            <person name="Gueddou A."/>
            <person name="Hezbri K."/>
            <person name="Ktari K."/>
            <person name="Nouioui I."/>
            <person name="Morris K."/>
            <person name="Simpson S."/>
            <person name="Abebe-Akele F."/>
            <person name="Thomas K."/>
            <person name="Gtari M."/>
            <person name="Tisa L.S."/>
        </authorList>
    </citation>
    <scope>NUCLEOTIDE SEQUENCE [LARGE SCALE GENOMIC DNA]</scope>
    <source>
        <strain evidence="4">NRRL B-16386</strain>
    </source>
</reference>
<evidence type="ECO:0000256" key="1">
    <source>
        <dbReference type="SAM" id="MobiDB-lite"/>
    </source>
</evidence>
<dbReference type="OrthoDB" id="3214328at2"/>
<evidence type="ECO:0000313" key="3">
    <source>
        <dbReference type="EMBL" id="ONH31938.1"/>
    </source>
</evidence>
<accession>A0A1V2IFH8</accession>
<feature type="region of interest" description="Disordered" evidence="1">
    <location>
        <begin position="121"/>
        <end position="157"/>
    </location>
</feature>
<keyword evidence="4" id="KW-1185">Reference proteome</keyword>
<dbReference type="AlphaFoldDB" id="A0A1V2IFH8"/>
<gene>
    <name evidence="3" type="ORF">BL253_07335</name>
</gene>
<keyword evidence="2" id="KW-1133">Transmembrane helix</keyword>
<feature type="compositionally biased region" description="Low complexity" evidence="1">
    <location>
        <begin position="121"/>
        <end position="131"/>
    </location>
</feature>
<proteinExistence type="predicted"/>